<dbReference type="SUPFAM" id="SSF51735">
    <property type="entry name" value="NAD(P)-binding Rossmann-fold domains"/>
    <property type="match status" value="1"/>
</dbReference>
<dbReference type="NCBIfam" id="TIGR01214">
    <property type="entry name" value="rmlD"/>
    <property type="match status" value="1"/>
</dbReference>
<dbReference type="Gene3D" id="3.90.25.10">
    <property type="entry name" value="UDP-galactose 4-epimerase, domain 1"/>
    <property type="match status" value="1"/>
</dbReference>
<dbReference type="PANTHER" id="PTHR10491">
    <property type="entry name" value="DTDP-4-DEHYDRORHAMNOSE REDUCTASE"/>
    <property type="match status" value="1"/>
</dbReference>
<comment type="similarity">
    <text evidence="2 6">Belongs to the dTDP-4-dehydrorhamnose reductase family.</text>
</comment>
<gene>
    <name evidence="8" type="primary">rfbD</name>
    <name evidence="8" type="ORF">AWR36_012925</name>
</gene>
<dbReference type="InterPro" id="IPR005913">
    <property type="entry name" value="dTDP_dehydrorham_reduct"/>
</dbReference>
<comment type="caution">
    <text evidence="8">The sequence shown here is derived from an EMBL/GenBank/DDBJ whole genome shotgun (WGS) entry which is preliminary data.</text>
</comment>
<evidence type="ECO:0000256" key="3">
    <source>
        <dbReference type="ARBA" id="ARBA00012929"/>
    </source>
</evidence>
<name>A0ABX4HWH4_9GAMM</name>
<keyword evidence="6" id="KW-0560">Oxidoreductase</keyword>
<comment type="function">
    <text evidence="6">Catalyzes the reduction of dTDP-6-deoxy-L-lyxo-4-hexulose to yield dTDP-L-rhamnose.</text>
</comment>
<evidence type="ECO:0000259" key="7">
    <source>
        <dbReference type="Pfam" id="PF04321"/>
    </source>
</evidence>
<dbReference type="PANTHER" id="PTHR10491:SF4">
    <property type="entry name" value="METHIONINE ADENOSYLTRANSFERASE 2 SUBUNIT BETA"/>
    <property type="match status" value="1"/>
</dbReference>
<evidence type="ECO:0000256" key="1">
    <source>
        <dbReference type="ARBA" id="ARBA00004781"/>
    </source>
</evidence>
<evidence type="ECO:0000256" key="4">
    <source>
        <dbReference type="ARBA" id="ARBA00017099"/>
    </source>
</evidence>
<dbReference type="Proteomes" id="UP000218427">
    <property type="component" value="Unassembled WGS sequence"/>
</dbReference>
<reference evidence="8" key="1">
    <citation type="submission" date="2017-08" db="EMBL/GenBank/DDBJ databases">
        <title>Microbulbifer marisrubri sp. nov., a halophilic alphaproteobacterium isolated from marine sediment of the Yellow Sea, China.</title>
        <authorList>
            <person name="Zhang G."/>
            <person name="Xiong Q."/>
        </authorList>
    </citation>
    <scope>NUCLEOTIDE SEQUENCE [LARGE SCALE GENOMIC DNA]</scope>
    <source>
        <strain evidence="8">WRN-8</strain>
    </source>
</reference>
<sequence length="336" mass="36379">MAARGSACLGTGWAVADSGTTPKSQQGACNAVKILLFGANGQVGRACRDALRQPGWELTAFGRKQADFICPDQVTACVQRARPDMVINAAAYTDVERAEKEPDVASKVNGECVGALAAACASMNIPLIHLSTDFVFDGQGSRAYREDDPVAPINTYGASKLKGERLLRAVHPKYLCLRTSWVFSAQPGNFLSTMLRLAGQRTTLSVVGDQVGCPTYAGDIAEVIAHLIRRYEEFEDLPWGLYHCSSPEPCSRYEFARHIFAEAEAEGLLDPAPWVKKISSYQFPTLAARPAYSALDSSKLADLLGHPLPHWNRGIRQACQALANRDVPAITPSVLN</sequence>
<dbReference type="InterPro" id="IPR036291">
    <property type="entry name" value="NAD(P)-bd_dom_sf"/>
</dbReference>
<feature type="domain" description="RmlD-like substrate binding" evidence="7">
    <location>
        <begin position="33"/>
        <end position="322"/>
    </location>
</feature>
<dbReference type="InterPro" id="IPR029903">
    <property type="entry name" value="RmlD-like-bd"/>
</dbReference>
<protein>
    <recommendedName>
        <fullName evidence="4 6">dTDP-4-dehydrorhamnose reductase</fullName>
        <ecNumber evidence="3 6">1.1.1.133</ecNumber>
    </recommendedName>
</protein>
<comment type="pathway">
    <text evidence="1 6">Carbohydrate biosynthesis; dTDP-L-rhamnose biosynthesis.</text>
</comment>
<evidence type="ECO:0000256" key="5">
    <source>
        <dbReference type="ARBA" id="ARBA00048200"/>
    </source>
</evidence>
<dbReference type="Gene3D" id="3.40.50.720">
    <property type="entry name" value="NAD(P)-binding Rossmann-like Domain"/>
    <property type="match status" value="1"/>
</dbReference>
<keyword evidence="6" id="KW-0521">NADP</keyword>
<evidence type="ECO:0000256" key="6">
    <source>
        <dbReference type="RuleBase" id="RU364082"/>
    </source>
</evidence>
<comment type="cofactor">
    <cofactor evidence="6">
        <name>Mg(2+)</name>
        <dbReference type="ChEBI" id="CHEBI:18420"/>
    </cofactor>
    <text evidence="6">Binds 1 Mg(2+) ion per monomer.</text>
</comment>
<proteinExistence type="inferred from homology"/>
<evidence type="ECO:0000256" key="2">
    <source>
        <dbReference type="ARBA" id="ARBA00010944"/>
    </source>
</evidence>
<evidence type="ECO:0000313" key="8">
    <source>
        <dbReference type="EMBL" id="PCO04363.1"/>
    </source>
</evidence>
<comment type="catalytic activity">
    <reaction evidence="5 6">
        <text>dTDP-beta-L-rhamnose + NADP(+) = dTDP-4-dehydro-beta-L-rhamnose + NADPH + H(+)</text>
        <dbReference type="Rhea" id="RHEA:21796"/>
        <dbReference type="ChEBI" id="CHEBI:15378"/>
        <dbReference type="ChEBI" id="CHEBI:57510"/>
        <dbReference type="ChEBI" id="CHEBI:57783"/>
        <dbReference type="ChEBI" id="CHEBI:58349"/>
        <dbReference type="ChEBI" id="CHEBI:62830"/>
        <dbReference type="EC" id="1.1.1.133"/>
    </reaction>
</comment>
<organism evidence="8 9">
    <name type="scientific">Microbulbifer flavimaris</name>
    <dbReference type="NCBI Taxonomy" id="1781068"/>
    <lineage>
        <taxon>Bacteria</taxon>
        <taxon>Pseudomonadati</taxon>
        <taxon>Pseudomonadota</taxon>
        <taxon>Gammaproteobacteria</taxon>
        <taxon>Cellvibrionales</taxon>
        <taxon>Microbulbiferaceae</taxon>
        <taxon>Microbulbifer</taxon>
    </lineage>
</organism>
<accession>A0ABX4HWH4</accession>
<dbReference type="CDD" id="cd05254">
    <property type="entry name" value="dTDP_HR_like_SDR_e"/>
    <property type="match status" value="1"/>
</dbReference>
<keyword evidence="9" id="KW-1185">Reference proteome</keyword>
<dbReference type="Pfam" id="PF04321">
    <property type="entry name" value="RmlD_sub_bind"/>
    <property type="match status" value="1"/>
</dbReference>
<evidence type="ECO:0000313" key="9">
    <source>
        <dbReference type="Proteomes" id="UP000218427"/>
    </source>
</evidence>
<dbReference type="EC" id="1.1.1.133" evidence="3 6"/>
<dbReference type="EMBL" id="LRFG02000005">
    <property type="protein sequence ID" value="PCO04363.1"/>
    <property type="molecule type" value="Genomic_DNA"/>
</dbReference>